<proteinExistence type="inferred from homology"/>
<dbReference type="InterPro" id="IPR003583">
    <property type="entry name" value="Hlx-hairpin-Hlx_DNA-bd_motif"/>
</dbReference>
<dbReference type="GO" id="GO:0005524">
    <property type="term" value="F:ATP binding"/>
    <property type="evidence" value="ECO:0007669"/>
    <property type="project" value="InterPro"/>
</dbReference>
<accession>A0A7S8E690</accession>
<feature type="domain" description="Helix-hairpin-helix DNA-binding motif class 1" evidence="7">
    <location>
        <begin position="72"/>
        <end position="91"/>
    </location>
</feature>
<keyword evidence="3 6" id="KW-0238">DNA-binding</keyword>
<comment type="subcellular location">
    <subcellularLocation>
        <location evidence="6">Cytoplasm</location>
    </subcellularLocation>
</comment>
<comment type="domain">
    <text evidence="6">Has three domains with a flexible linker between the domains II and III and assumes an 'L' shape. Domain III is highly mobile and contacts RuvB.</text>
</comment>
<dbReference type="Gene3D" id="1.10.150.20">
    <property type="entry name" value="5' to 3' exonuclease, C-terminal subdomain"/>
    <property type="match status" value="1"/>
</dbReference>
<evidence type="ECO:0000256" key="2">
    <source>
        <dbReference type="ARBA" id="ARBA00022763"/>
    </source>
</evidence>
<evidence type="ECO:0000256" key="1">
    <source>
        <dbReference type="ARBA" id="ARBA00022490"/>
    </source>
</evidence>
<dbReference type="Gene3D" id="2.40.50.140">
    <property type="entry name" value="Nucleic acid-binding proteins"/>
    <property type="match status" value="1"/>
</dbReference>
<evidence type="ECO:0000313" key="9">
    <source>
        <dbReference type="Proteomes" id="UP000594468"/>
    </source>
</evidence>
<dbReference type="InterPro" id="IPR011114">
    <property type="entry name" value="RuvA_C"/>
</dbReference>
<dbReference type="Gene3D" id="1.10.8.10">
    <property type="entry name" value="DNA helicase RuvA subunit, C-terminal domain"/>
    <property type="match status" value="1"/>
</dbReference>
<dbReference type="InterPro" id="IPR010994">
    <property type="entry name" value="RuvA_2-like"/>
</dbReference>
<dbReference type="Pfam" id="PF01330">
    <property type="entry name" value="RuvA_N"/>
    <property type="match status" value="1"/>
</dbReference>
<keyword evidence="1 6" id="KW-0963">Cytoplasm</keyword>
<dbReference type="SUPFAM" id="SSF46929">
    <property type="entry name" value="DNA helicase RuvA subunit, C-terminal domain"/>
    <property type="match status" value="1"/>
</dbReference>
<dbReference type="CDD" id="cd14332">
    <property type="entry name" value="UBA_RuvA_C"/>
    <property type="match status" value="1"/>
</dbReference>
<keyword evidence="9" id="KW-1185">Reference proteome</keyword>
<evidence type="ECO:0000256" key="4">
    <source>
        <dbReference type="ARBA" id="ARBA00023172"/>
    </source>
</evidence>
<dbReference type="GO" id="GO:0006310">
    <property type="term" value="P:DNA recombination"/>
    <property type="evidence" value="ECO:0007669"/>
    <property type="project" value="UniProtKB-UniRule"/>
</dbReference>
<keyword evidence="2 6" id="KW-0227">DNA damage</keyword>
<dbReference type="InterPro" id="IPR036267">
    <property type="entry name" value="RuvA_C_sf"/>
</dbReference>
<dbReference type="GO" id="GO:0009378">
    <property type="term" value="F:four-way junction helicase activity"/>
    <property type="evidence" value="ECO:0007669"/>
    <property type="project" value="InterPro"/>
</dbReference>
<dbReference type="RefSeq" id="WP_195169188.1">
    <property type="nucleotide sequence ID" value="NZ_CP062983.1"/>
</dbReference>
<dbReference type="Pfam" id="PF14520">
    <property type="entry name" value="HHH_5"/>
    <property type="match status" value="1"/>
</dbReference>
<feature type="region of interest" description="Domain III" evidence="6">
    <location>
        <begin position="142"/>
        <end position="192"/>
    </location>
</feature>
<dbReference type="Proteomes" id="UP000594468">
    <property type="component" value="Chromosome"/>
</dbReference>
<dbReference type="GO" id="GO:0006281">
    <property type="term" value="P:DNA repair"/>
    <property type="evidence" value="ECO:0007669"/>
    <property type="project" value="UniProtKB-UniRule"/>
</dbReference>
<name>A0A7S8E690_9CHLR</name>
<dbReference type="SUPFAM" id="SSF47781">
    <property type="entry name" value="RuvA domain 2-like"/>
    <property type="match status" value="1"/>
</dbReference>
<dbReference type="GO" id="GO:0000400">
    <property type="term" value="F:four-way junction DNA binding"/>
    <property type="evidence" value="ECO:0007669"/>
    <property type="project" value="UniProtKB-UniRule"/>
</dbReference>
<evidence type="ECO:0000256" key="6">
    <source>
        <dbReference type="HAMAP-Rule" id="MF_00031"/>
    </source>
</evidence>
<evidence type="ECO:0000259" key="7">
    <source>
        <dbReference type="SMART" id="SM00278"/>
    </source>
</evidence>
<dbReference type="SMART" id="SM00278">
    <property type="entry name" value="HhH1"/>
    <property type="match status" value="2"/>
</dbReference>
<gene>
    <name evidence="6 8" type="primary">ruvA</name>
    <name evidence="8" type="ORF">G4Y79_15540</name>
</gene>
<dbReference type="EMBL" id="CP062983">
    <property type="protein sequence ID" value="QPC81115.1"/>
    <property type="molecule type" value="Genomic_DNA"/>
</dbReference>
<comment type="similarity">
    <text evidence="6">Belongs to the RuvA family.</text>
</comment>
<dbReference type="GO" id="GO:0005737">
    <property type="term" value="C:cytoplasm"/>
    <property type="evidence" value="ECO:0007669"/>
    <property type="project" value="UniProtKB-SubCell"/>
</dbReference>
<feature type="domain" description="Helix-hairpin-helix DNA-binding motif class 1" evidence="7">
    <location>
        <begin position="107"/>
        <end position="126"/>
    </location>
</feature>
<reference evidence="8 9" key="1">
    <citation type="submission" date="2020-02" db="EMBL/GenBank/DDBJ databases">
        <authorList>
            <person name="Zheng R.K."/>
            <person name="Sun C.M."/>
        </authorList>
    </citation>
    <scope>NUCLEOTIDE SEQUENCE [LARGE SCALE GENOMIC DNA]</scope>
    <source>
        <strain evidence="9">rifampicinis</strain>
    </source>
</reference>
<dbReference type="SUPFAM" id="SSF50249">
    <property type="entry name" value="Nucleic acid-binding proteins"/>
    <property type="match status" value="1"/>
</dbReference>
<comment type="subunit">
    <text evidence="6">Homotetramer. Forms an RuvA(8)-RuvB(12)-Holliday junction (HJ) complex. HJ DNA is sandwiched between 2 RuvA tetramers; dsDNA enters through RuvA and exits via RuvB. An RuvB hexamer assembles on each DNA strand where it exits the tetramer. Each RuvB hexamer is contacted by two RuvA subunits (via domain III) on 2 adjacent RuvB subunits; this complex drives branch migration. In the full resolvosome a probable DNA-RuvA(4)-RuvB(12)-RuvC(2) complex forms which resolves the HJ.</text>
</comment>
<protein>
    <recommendedName>
        <fullName evidence="6">Holliday junction branch migration complex subunit RuvA</fullName>
    </recommendedName>
</protein>
<dbReference type="AlphaFoldDB" id="A0A7S8E690"/>
<dbReference type="InterPro" id="IPR000085">
    <property type="entry name" value="RuvA"/>
</dbReference>
<comment type="caution">
    <text evidence="6">Lacks conserved residue(s) required for the propagation of feature annotation.</text>
</comment>
<dbReference type="InterPro" id="IPR012340">
    <property type="entry name" value="NA-bd_OB-fold"/>
</dbReference>
<dbReference type="GO" id="GO:0048476">
    <property type="term" value="C:Holliday junction resolvase complex"/>
    <property type="evidence" value="ECO:0007669"/>
    <property type="project" value="UniProtKB-UniRule"/>
</dbReference>
<dbReference type="Pfam" id="PF07499">
    <property type="entry name" value="RuvA_C"/>
    <property type="match status" value="1"/>
</dbReference>
<sequence length="192" mass="20648">MIASIHGIVEFKDSQSAVINVGGVGIEVNATRLALESCQIDQPATLQTRLIVREDALTLYGFKTAQERDLFDTLVKINGVGPKLAVTILSSLSSDNLRQAVVSERSEILTRVPGIGKKTAQKILLELKDKIPVGLDAFPEADYSDVNSDVMDALIALGFSVVEAQTAVQSLPSDAPEDAQERIRLALQMLSS</sequence>
<keyword evidence="5 6" id="KW-0234">DNA repair</keyword>
<evidence type="ECO:0000256" key="5">
    <source>
        <dbReference type="ARBA" id="ARBA00023204"/>
    </source>
</evidence>
<evidence type="ECO:0000313" key="8">
    <source>
        <dbReference type="EMBL" id="QPC81115.1"/>
    </source>
</evidence>
<organism evidence="8 9">
    <name type="scientific">Phototrophicus methaneseepsis</name>
    <dbReference type="NCBI Taxonomy" id="2710758"/>
    <lineage>
        <taxon>Bacteria</taxon>
        <taxon>Bacillati</taxon>
        <taxon>Chloroflexota</taxon>
        <taxon>Candidatus Thermofontia</taxon>
        <taxon>Phototrophicales</taxon>
        <taxon>Phototrophicaceae</taxon>
        <taxon>Phototrophicus</taxon>
    </lineage>
</organism>
<dbReference type="NCBIfam" id="TIGR00084">
    <property type="entry name" value="ruvA"/>
    <property type="match status" value="1"/>
</dbReference>
<dbReference type="KEGG" id="pmet:G4Y79_15540"/>
<dbReference type="InterPro" id="IPR013849">
    <property type="entry name" value="DNA_helicase_Holl-junc_RuvA_I"/>
</dbReference>
<dbReference type="GO" id="GO:0009379">
    <property type="term" value="C:Holliday junction helicase complex"/>
    <property type="evidence" value="ECO:0007669"/>
    <property type="project" value="InterPro"/>
</dbReference>
<evidence type="ECO:0000256" key="3">
    <source>
        <dbReference type="ARBA" id="ARBA00023125"/>
    </source>
</evidence>
<dbReference type="HAMAP" id="MF_00031">
    <property type="entry name" value="DNA_HJ_migration_RuvA"/>
    <property type="match status" value="1"/>
</dbReference>
<comment type="function">
    <text evidence="6">The RuvA-RuvB-RuvC complex processes Holliday junction (HJ) DNA during genetic recombination and DNA repair, while the RuvA-RuvB complex plays an important role in the rescue of blocked DNA replication forks via replication fork reversal (RFR). RuvA specifically binds to HJ cruciform DNA, conferring on it an open structure. The RuvB hexamer acts as an ATP-dependent pump, pulling dsDNA into and through the RuvAB complex. HJ branch migration allows RuvC to scan DNA until it finds its consensus sequence, where it cleaves and resolves the cruciform DNA.</text>
</comment>
<keyword evidence="4 6" id="KW-0233">DNA recombination</keyword>